<accession>A0A5J5LWD9</accession>
<dbReference type="RefSeq" id="WP_150977190.1">
    <property type="nucleotide sequence ID" value="NZ_SRLN01000012.1"/>
</dbReference>
<gene>
    <name evidence="3" type="ORF">EZJ55_14990</name>
</gene>
<dbReference type="AlphaFoldDB" id="A0A5J5LWD9"/>
<feature type="compositionally biased region" description="Acidic residues" evidence="2">
    <location>
        <begin position="213"/>
        <end position="227"/>
    </location>
</feature>
<evidence type="ECO:0000256" key="1">
    <source>
        <dbReference type="SAM" id="Coils"/>
    </source>
</evidence>
<reference evidence="4" key="1">
    <citation type="submission" date="2019-04" db="EMBL/GenBank/DDBJ databases">
        <title>Microviridin 1777: A Toxic Chymotrypsin Inhibitor Discovered by a Metabologenomic Approach.</title>
        <authorList>
            <person name="Sieber S."/>
            <person name="Grendelmeier S.M."/>
            <person name="Harris L.A."/>
            <person name="Mitchell D.A."/>
            <person name="Gademann K."/>
        </authorList>
    </citation>
    <scope>NUCLEOTIDE SEQUENCE [LARGE SCALE GENOMIC DNA]</scope>
    <source>
        <strain evidence="4">EAWAG127a</strain>
    </source>
</reference>
<keyword evidence="1" id="KW-0175">Coiled coil</keyword>
<sequence length="297" mass="34179">MTGRLNKLQQDLKNIETEVANLAERMREKYRIYLDLLGESLYKQAIGVVYYICTRYYGGEFLALSHSNRQKLQEEIKTLVQEAKASLQQLGKQSFDQGTFSGVGFSKSPAETVNTPDFLKLFQDKRENLAATGEMNNPDILLHCCRVLEKNCIEILNHLSRQINQQLQKAYILPPHLPSQIIDMAIQSGEEGQSLGGGNNMLNILVEAKNPEPEEEKEEDHEDEDDHDFLSGKITKVTAIHLRMAELEFADARLSVERNQIRSLWEQLNRLGKQYYHIRKEYTIAQAEAAWRSSWYD</sequence>
<feature type="coiled-coil region" evidence="1">
    <location>
        <begin position="5"/>
        <end position="32"/>
    </location>
</feature>
<dbReference type="EMBL" id="SRLN01000012">
    <property type="protein sequence ID" value="KAB0241681.1"/>
    <property type="molecule type" value="Genomic_DNA"/>
</dbReference>
<evidence type="ECO:0000256" key="2">
    <source>
        <dbReference type="SAM" id="MobiDB-lite"/>
    </source>
</evidence>
<dbReference type="Proteomes" id="UP000325636">
    <property type="component" value="Unassembled WGS sequence"/>
</dbReference>
<comment type="caution">
    <text evidence="3">The sequence shown here is derived from an EMBL/GenBank/DDBJ whole genome shotgun (WGS) entry which is preliminary data.</text>
</comment>
<feature type="coiled-coil region" evidence="1">
    <location>
        <begin position="62"/>
        <end position="93"/>
    </location>
</feature>
<name>A0A5J5LWD9_MICAE</name>
<protein>
    <submittedName>
        <fullName evidence="3">Uncharacterized protein</fullName>
    </submittedName>
</protein>
<evidence type="ECO:0000313" key="4">
    <source>
        <dbReference type="Proteomes" id="UP000325636"/>
    </source>
</evidence>
<feature type="region of interest" description="Disordered" evidence="2">
    <location>
        <begin position="210"/>
        <end position="229"/>
    </location>
</feature>
<organism evidence="3 4">
    <name type="scientific">Microcystis aeruginosa EAWAG127a</name>
    <dbReference type="NCBI Taxonomy" id="2529855"/>
    <lineage>
        <taxon>Bacteria</taxon>
        <taxon>Bacillati</taxon>
        <taxon>Cyanobacteriota</taxon>
        <taxon>Cyanophyceae</taxon>
        <taxon>Oscillatoriophycideae</taxon>
        <taxon>Chroococcales</taxon>
        <taxon>Microcystaceae</taxon>
        <taxon>Microcystis</taxon>
    </lineage>
</organism>
<evidence type="ECO:0000313" key="3">
    <source>
        <dbReference type="EMBL" id="KAB0241681.1"/>
    </source>
</evidence>
<proteinExistence type="predicted"/>